<reference evidence="2 3" key="1">
    <citation type="submission" date="2019-11" db="EMBL/GenBank/DDBJ databases">
        <title>Caenimonas koreensis gen. nov., sp. nov., isolated from activated sludge.</title>
        <authorList>
            <person name="Seung H.R."/>
        </authorList>
    </citation>
    <scope>NUCLEOTIDE SEQUENCE [LARGE SCALE GENOMIC DNA]</scope>
    <source>
        <strain evidence="2 3">EMB320</strain>
    </source>
</reference>
<comment type="caution">
    <text evidence="2">The sequence shown here is derived from an EMBL/GenBank/DDBJ whole genome shotgun (WGS) entry which is preliminary data.</text>
</comment>
<dbReference type="RefSeq" id="WP_153586631.1">
    <property type="nucleotide sequence ID" value="NZ_WJBU01000022.1"/>
</dbReference>
<accession>A0A844B842</accession>
<evidence type="ECO:0000256" key="1">
    <source>
        <dbReference type="SAM" id="MobiDB-lite"/>
    </source>
</evidence>
<organism evidence="2 3">
    <name type="scientific">Caenimonas koreensis DSM 17982</name>
    <dbReference type="NCBI Taxonomy" id="1121255"/>
    <lineage>
        <taxon>Bacteria</taxon>
        <taxon>Pseudomonadati</taxon>
        <taxon>Pseudomonadota</taxon>
        <taxon>Betaproteobacteria</taxon>
        <taxon>Burkholderiales</taxon>
        <taxon>Comamonadaceae</taxon>
        <taxon>Caenimonas</taxon>
    </lineage>
</organism>
<proteinExistence type="predicted"/>
<evidence type="ECO:0000313" key="3">
    <source>
        <dbReference type="Proteomes" id="UP000487350"/>
    </source>
</evidence>
<dbReference type="EMBL" id="WJBU01000022">
    <property type="protein sequence ID" value="MRD49322.1"/>
    <property type="molecule type" value="Genomic_DNA"/>
</dbReference>
<feature type="compositionally biased region" description="Low complexity" evidence="1">
    <location>
        <begin position="361"/>
        <end position="371"/>
    </location>
</feature>
<sequence length="378" mass="40436">MNLPQERSQASIGPGESPTLKLGGPSLAGVLRFVIGCAGTAAAAGQAATDVSDVSGIRWLAGGALQLCATNVGIGDGHRDLDAALAALEGAEAMADVMPDEPWVIKFEGGFTAEQTASGVEARERATRADRTTRAQVLASTLQSRRVGITADHIQWYTNAFMHESANFTFVNFWDTQGADVAELVASTERSLIILGTAHWLDRIIGKNLGARPYLGGFSYNPRTGSKRNVYDYPPNIPTAVPPQTPASQRATYDLYPKLPGTILFIPKSYFGSGQLLAAYKPAPNSGTRDEPGQYTADHLVNEFAKFFNEKQHPVMEVPFAGHYRSVAVLPPECAPYMQEFQTAIPGSVLYWAGPKESNSDENNSAAAALSGDSRGEL</sequence>
<keyword evidence="3" id="KW-1185">Reference proteome</keyword>
<dbReference type="AlphaFoldDB" id="A0A844B842"/>
<dbReference type="Proteomes" id="UP000487350">
    <property type="component" value="Unassembled WGS sequence"/>
</dbReference>
<name>A0A844B842_9BURK</name>
<feature type="region of interest" description="Disordered" evidence="1">
    <location>
        <begin position="356"/>
        <end position="378"/>
    </location>
</feature>
<protein>
    <submittedName>
        <fullName evidence="2">Uncharacterized protein</fullName>
    </submittedName>
</protein>
<gene>
    <name evidence="2" type="ORF">GHT07_18765</name>
</gene>
<evidence type="ECO:0000313" key="2">
    <source>
        <dbReference type="EMBL" id="MRD49322.1"/>
    </source>
</evidence>